<dbReference type="Pfam" id="PF22744">
    <property type="entry name" value="Toast-rack_PspC-Cterm"/>
    <property type="match status" value="1"/>
</dbReference>
<evidence type="ECO:0000313" key="11">
    <source>
        <dbReference type="Proteomes" id="UP000245618"/>
    </source>
</evidence>
<dbReference type="OrthoDB" id="5772680at2"/>
<feature type="transmembrane region" description="Helical" evidence="6">
    <location>
        <begin position="138"/>
        <end position="161"/>
    </location>
</feature>
<dbReference type="Proteomes" id="UP000245618">
    <property type="component" value="Unassembled WGS sequence"/>
</dbReference>
<keyword evidence="4 6" id="KW-1133">Transmembrane helix</keyword>
<reference evidence="10 11" key="1">
    <citation type="submission" date="2018-04" db="EMBL/GenBank/DDBJ databases">
        <title>Flavobacterium sp. nov., isolated from glacier ice.</title>
        <authorList>
            <person name="Liu Q."/>
            <person name="Xin Y.-H."/>
        </authorList>
    </citation>
    <scope>NUCLEOTIDE SEQUENCE [LARGE SCALE GENOMIC DNA]</scope>
    <source>
        <strain evidence="10 11">LB2P30</strain>
    </source>
</reference>
<keyword evidence="3 6" id="KW-0812">Transmembrane</keyword>
<evidence type="ECO:0000256" key="2">
    <source>
        <dbReference type="ARBA" id="ARBA00022475"/>
    </source>
</evidence>
<evidence type="ECO:0000313" key="10">
    <source>
        <dbReference type="EMBL" id="PWA06664.1"/>
    </source>
</evidence>
<dbReference type="InterPro" id="IPR054319">
    <property type="entry name" value="PspC-rel_ToastRack"/>
</dbReference>
<keyword evidence="11" id="KW-1185">Reference proteome</keyword>
<evidence type="ECO:0000259" key="9">
    <source>
        <dbReference type="Pfam" id="PF22744"/>
    </source>
</evidence>
<evidence type="ECO:0000259" key="7">
    <source>
        <dbReference type="Pfam" id="PF04024"/>
    </source>
</evidence>
<protein>
    <submittedName>
        <fullName evidence="10">Uncharacterized protein</fullName>
    </submittedName>
</protein>
<feature type="transmembrane region" description="Helical" evidence="6">
    <location>
        <begin position="322"/>
        <end position="340"/>
    </location>
</feature>
<dbReference type="Pfam" id="PF22571">
    <property type="entry name" value="LiaI-LiaF-TM_PspC"/>
    <property type="match status" value="1"/>
</dbReference>
<gene>
    <name evidence="10" type="ORF">DB891_15575</name>
</gene>
<evidence type="ECO:0000259" key="8">
    <source>
        <dbReference type="Pfam" id="PF22571"/>
    </source>
</evidence>
<name>A0A2U1JNW4_9FLAO</name>
<feature type="transmembrane region" description="Helical" evidence="6">
    <location>
        <begin position="236"/>
        <end position="261"/>
    </location>
</feature>
<keyword evidence="5 6" id="KW-0472">Membrane</keyword>
<comment type="caution">
    <text evidence="10">The sequence shown here is derived from an EMBL/GenBank/DDBJ whole genome shotgun (WGS) entry which is preliminary data.</text>
</comment>
<dbReference type="PANTHER" id="PTHR33885:SF3">
    <property type="entry name" value="PHAGE SHOCK PROTEIN C"/>
    <property type="match status" value="1"/>
</dbReference>
<dbReference type="Pfam" id="PF04024">
    <property type="entry name" value="PspC"/>
    <property type="match status" value="1"/>
</dbReference>
<evidence type="ECO:0000256" key="5">
    <source>
        <dbReference type="ARBA" id="ARBA00023136"/>
    </source>
</evidence>
<keyword evidence="2" id="KW-1003">Cell membrane</keyword>
<dbReference type="EMBL" id="QCZH01000025">
    <property type="protein sequence ID" value="PWA06664.1"/>
    <property type="molecule type" value="Genomic_DNA"/>
</dbReference>
<sequence>MNKTVNINLGGMFFHIDEDAYQKLTRYFDAIKRSLSKSSGQEEIIKDIEMRVSELLTEKQKTEKHVVTIREVDEVITVMGQPEDYIIEEDNNNAHTNSDFSAPRTTKKLYRDKENGMIGGVATGLGHYFGIDAVWLKIMFLIFVFAGFGTGILAYIILWIVTPEAITTSEKLEMTGEPVTISNIEKKVREEFDSVSGKIKNADYDKFGNQIKSGAEKLGSGLGDFIMTVFKIFAKFLGVVLIMGGLTTLVMLFIGVFTLGTSSSIDFPWQSFVEAGNFTDYPIWTFGLIMFLAVGIPFFFLAILGFKLLAPNMKFLGNIAKYTLLALWLIAVSLAISIGIKQATAFAVNGRSVQKETFNLKPTDTLYIKFKHNDYFAKDVDDRNNFMITQDSLNNDIIYSNEVSIRIEKSEEKYAYIQIEKEAKGKSLSEAKKRADAIKYSYKIVGNQLIFDNYLITDLKNKFRDQEIEITLYLPEGTLLKPDDSMQHYDRTDSDYFLWNSDSSNDVYKVESNKIRCLNCPEDENDDDDDNDNETNVTINEDGVTIESDSVVKTKKNFKELKINKDGIIIKTE</sequence>
<accession>A0A2U1JNW4</accession>
<feature type="domain" description="PspC-related transmembrane region" evidence="8">
    <location>
        <begin position="204"/>
        <end position="346"/>
    </location>
</feature>
<dbReference type="InterPro" id="IPR052027">
    <property type="entry name" value="PspC"/>
</dbReference>
<dbReference type="InterPro" id="IPR054321">
    <property type="entry name" value="PspC-rel_TM"/>
</dbReference>
<dbReference type="RefSeq" id="WP_116764506.1">
    <property type="nucleotide sequence ID" value="NZ_QCZH01000025.1"/>
</dbReference>
<feature type="domain" description="PspC-related ToastRack" evidence="9">
    <location>
        <begin position="389"/>
        <end position="522"/>
    </location>
</feature>
<feature type="domain" description="Phage shock protein PspC N-terminal" evidence="7">
    <location>
        <begin position="107"/>
        <end position="165"/>
    </location>
</feature>
<dbReference type="GO" id="GO:0005886">
    <property type="term" value="C:plasma membrane"/>
    <property type="evidence" value="ECO:0007669"/>
    <property type="project" value="UniProtKB-SubCell"/>
</dbReference>
<dbReference type="InterPro" id="IPR007168">
    <property type="entry name" value="Phageshock_PspC_N"/>
</dbReference>
<evidence type="ECO:0000256" key="1">
    <source>
        <dbReference type="ARBA" id="ARBA00004162"/>
    </source>
</evidence>
<evidence type="ECO:0000256" key="3">
    <source>
        <dbReference type="ARBA" id="ARBA00022692"/>
    </source>
</evidence>
<proteinExistence type="predicted"/>
<evidence type="ECO:0000256" key="6">
    <source>
        <dbReference type="SAM" id="Phobius"/>
    </source>
</evidence>
<comment type="subcellular location">
    <subcellularLocation>
        <location evidence="1">Cell membrane</location>
        <topology evidence="1">Single-pass membrane protein</topology>
    </subcellularLocation>
</comment>
<evidence type="ECO:0000256" key="4">
    <source>
        <dbReference type="ARBA" id="ARBA00022989"/>
    </source>
</evidence>
<organism evidence="10 11">
    <name type="scientific">Flavobacterium laiguense</name>
    <dbReference type="NCBI Taxonomy" id="2169409"/>
    <lineage>
        <taxon>Bacteria</taxon>
        <taxon>Pseudomonadati</taxon>
        <taxon>Bacteroidota</taxon>
        <taxon>Flavobacteriia</taxon>
        <taxon>Flavobacteriales</taxon>
        <taxon>Flavobacteriaceae</taxon>
        <taxon>Flavobacterium</taxon>
    </lineage>
</organism>
<dbReference type="PANTHER" id="PTHR33885">
    <property type="entry name" value="PHAGE SHOCK PROTEIN C"/>
    <property type="match status" value="1"/>
</dbReference>
<feature type="transmembrane region" description="Helical" evidence="6">
    <location>
        <begin position="281"/>
        <end position="310"/>
    </location>
</feature>
<dbReference type="AlphaFoldDB" id="A0A2U1JNW4"/>